<name>A0AA36DQ13_CYLNA</name>
<dbReference type="PANTHER" id="PTHR22930">
    <property type="match status" value="1"/>
</dbReference>
<dbReference type="GO" id="GO:0016787">
    <property type="term" value="F:hydrolase activity"/>
    <property type="evidence" value="ECO:0007669"/>
    <property type="project" value="UniProtKB-KW"/>
</dbReference>
<evidence type="ECO:0000256" key="2">
    <source>
        <dbReference type="ARBA" id="ARBA00004123"/>
    </source>
</evidence>
<sequence length="393" mass="45785">MSYESLSNLLGSLEFLYAMSEPTAGQISPRQRRQYVRQEHIRFIETRFRIFDEYLVTRRPEGFLEFIKLLPDEFEDLYERIGSGLEHPRTHLGPVTGRHRLMIYLRFVTQRRTFTAYALDIGMGKTTVSNVVEEVAEAIIRVLHNVAFPPLTRARLEEVARKTQARFDYPRAVGFMDGKHINIQKPARSGSMYWNYKHYHSIILLAICDCDYRFMAYDVGAPGRRGDAGVFRNSAIKRWLERHDDVFPPTRGLGRVGPVQYHFLVDGGFAQGPRFIRPYREPETTTGDRRRFNRQLSGARHMIESTFGLLAQRFQILMTRMTLTPERAKRLVVSLMILHNMLPRRQDSLAEVERFRPAQNAYHPLRNTDLLPTGGAARDLITQYYVDLYGHER</sequence>
<comment type="cofactor">
    <cofactor evidence="1">
        <name>a divalent metal cation</name>
        <dbReference type="ChEBI" id="CHEBI:60240"/>
    </cofactor>
</comment>
<dbReference type="GO" id="GO:0046872">
    <property type="term" value="F:metal ion binding"/>
    <property type="evidence" value="ECO:0007669"/>
    <property type="project" value="UniProtKB-KW"/>
</dbReference>
<evidence type="ECO:0000313" key="9">
    <source>
        <dbReference type="EMBL" id="CAJ0591256.1"/>
    </source>
</evidence>
<evidence type="ECO:0000256" key="5">
    <source>
        <dbReference type="ARBA" id="ARBA00022723"/>
    </source>
</evidence>
<dbReference type="Proteomes" id="UP001176961">
    <property type="component" value="Unassembled WGS sequence"/>
</dbReference>
<evidence type="ECO:0000256" key="7">
    <source>
        <dbReference type="ARBA" id="ARBA00023242"/>
    </source>
</evidence>
<evidence type="ECO:0000259" key="8">
    <source>
        <dbReference type="Pfam" id="PF13359"/>
    </source>
</evidence>
<dbReference type="Pfam" id="PF13359">
    <property type="entry name" value="DDE_Tnp_4"/>
    <property type="match status" value="1"/>
</dbReference>
<evidence type="ECO:0000256" key="3">
    <source>
        <dbReference type="ARBA" id="ARBA00006958"/>
    </source>
</evidence>
<dbReference type="InterPro" id="IPR027806">
    <property type="entry name" value="HARBI1_dom"/>
</dbReference>
<keyword evidence="5" id="KW-0479">Metal-binding</keyword>
<protein>
    <recommendedName>
        <fullName evidence="8">DDE Tnp4 domain-containing protein</fullName>
    </recommendedName>
</protein>
<dbReference type="EMBL" id="CATQJL010000001">
    <property type="protein sequence ID" value="CAJ0591256.1"/>
    <property type="molecule type" value="Genomic_DNA"/>
</dbReference>
<keyword evidence="10" id="KW-1185">Reference proteome</keyword>
<reference evidence="9" key="1">
    <citation type="submission" date="2023-07" db="EMBL/GenBank/DDBJ databases">
        <authorList>
            <consortium name="CYATHOMIX"/>
        </authorList>
    </citation>
    <scope>NUCLEOTIDE SEQUENCE</scope>
    <source>
        <strain evidence="9">N/A</strain>
    </source>
</reference>
<dbReference type="AlphaFoldDB" id="A0AA36DQ13"/>
<comment type="subcellular location">
    <subcellularLocation>
        <location evidence="2">Nucleus</location>
    </subcellularLocation>
</comment>
<dbReference type="PANTHER" id="PTHR22930:SF85">
    <property type="entry name" value="GH03217P-RELATED"/>
    <property type="match status" value="1"/>
</dbReference>
<evidence type="ECO:0000256" key="6">
    <source>
        <dbReference type="ARBA" id="ARBA00022801"/>
    </source>
</evidence>
<evidence type="ECO:0000256" key="1">
    <source>
        <dbReference type="ARBA" id="ARBA00001968"/>
    </source>
</evidence>
<keyword evidence="4" id="KW-0540">Nuclease</keyword>
<accession>A0AA36DQ13</accession>
<proteinExistence type="inferred from homology"/>
<dbReference type="InterPro" id="IPR045249">
    <property type="entry name" value="HARBI1-like"/>
</dbReference>
<keyword evidence="7" id="KW-0539">Nucleus</keyword>
<comment type="caution">
    <text evidence="9">The sequence shown here is derived from an EMBL/GenBank/DDBJ whole genome shotgun (WGS) entry which is preliminary data.</text>
</comment>
<feature type="domain" description="DDE Tnp4" evidence="8">
    <location>
        <begin position="176"/>
        <end position="340"/>
    </location>
</feature>
<keyword evidence="6" id="KW-0378">Hydrolase</keyword>
<dbReference type="GO" id="GO:0005634">
    <property type="term" value="C:nucleus"/>
    <property type="evidence" value="ECO:0007669"/>
    <property type="project" value="UniProtKB-SubCell"/>
</dbReference>
<comment type="similarity">
    <text evidence="3">Belongs to the HARBI1 family.</text>
</comment>
<gene>
    <name evidence="9" type="ORF">CYNAS_LOCUS3239</name>
</gene>
<evidence type="ECO:0000256" key="4">
    <source>
        <dbReference type="ARBA" id="ARBA00022722"/>
    </source>
</evidence>
<organism evidence="9 10">
    <name type="scientific">Cylicocyclus nassatus</name>
    <name type="common">Nematode worm</name>
    <dbReference type="NCBI Taxonomy" id="53992"/>
    <lineage>
        <taxon>Eukaryota</taxon>
        <taxon>Metazoa</taxon>
        <taxon>Ecdysozoa</taxon>
        <taxon>Nematoda</taxon>
        <taxon>Chromadorea</taxon>
        <taxon>Rhabditida</taxon>
        <taxon>Rhabditina</taxon>
        <taxon>Rhabditomorpha</taxon>
        <taxon>Strongyloidea</taxon>
        <taxon>Strongylidae</taxon>
        <taxon>Cylicocyclus</taxon>
    </lineage>
</organism>
<evidence type="ECO:0000313" key="10">
    <source>
        <dbReference type="Proteomes" id="UP001176961"/>
    </source>
</evidence>
<dbReference type="GO" id="GO:0004518">
    <property type="term" value="F:nuclease activity"/>
    <property type="evidence" value="ECO:0007669"/>
    <property type="project" value="UniProtKB-KW"/>
</dbReference>